<protein>
    <recommendedName>
        <fullName evidence="1">AAA+ ATPase domain-containing protein</fullName>
    </recommendedName>
</protein>
<dbReference type="HOGENOM" id="CLU_039512_1_1_9"/>
<dbReference type="InterPro" id="IPR027417">
    <property type="entry name" value="P-loop_NTPase"/>
</dbReference>
<dbReference type="SUPFAM" id="SSF52540">
    <property type="entry name" value="P-loop containing nucleoside triphosphate hydrolases"/>
    <property type="match status" value="1"/>
</dbReference>
<dbReference type="KEGG" id="cad:Curi_c18750"/>
<dbReference type="PANTHER" id="PTHR42935">
    <property type="entry name" value="SLR0930 PROTEIN"/>
    <property type="match status" value="1"/>
</dbReference>
<dbReference type="SMART" id="SM00382">
    <property type="entry name" value="AAA"/>
    <property type="match status" value="1"/>
</dbReference>
<organism evidence="2 3">
    <name type="scientific">Gottschalkia acidurici (strain ATCC 7906 / DSM 604 / BCRC 14475 / CIP 104303 / KCTC 5404 / NCIMB 10678 / 9a)</name>
    <name type="common">Clostridium acidurici</name>
    <dbReference type="NCBI Taxonomy" id="1128398"/>
    <lineage>
        <taxon>Bacteria</taxon>
        <taxon>Bacillati</taxon>
        <taxon>Bacillota</taxon>
        <taxon>Tissierellia</taxon>
        <taxon>Tissierellales</taxon>
        <taxon>Gottschalkiaceae</taxon>
        <taxon>Gottschalkia</taxon>
    </lineage>
</organism>
<dbReference type="InterPro" id="IPR003593">
    <property type="entry name" value="AAA+_ATPase"/>
</dbReference>
<sequence>MNGMYLSRSYEVTKLKLILDNISIYRNLLNDEVIKKLSELLECLNSAKMDLGEFVNKYNDFFFELGSKPILSLKDYIIDKIIFDENPFSLRIESKDLSQSKVFIENAVKSDLDHLMLAGEVNSRVIKSYAIEHFNESEFETKVIKNLPEWQVGSNHNYDNCSEHLKSIRNTFAKSDQWSNCFKELSEFYKKYGCGMFSKFRAFTWERLSNSSSLRGIDNPDPIILSDLIGYELEREIIVENTLQFINSFPANNMLLYGDRGTGKSSTVKALLNEYYDKGLRIIEIPKEYLADFPDVIRLLKGKPHKFIIFIDDLTFEDGEVGYASLKAVLEGSLESKPKNVLIYATSNRRHLVKEYFHERQGLQSGNRYEEVHASDSIQEKLSLADRFGITVVFSAPSQNEYLEIVEGIVENRSLKIDKEELHREALKWEKRHNGRSARTARQFVDWLEGQIGMNK</sequence>
<reference evidence="2 3" key="1">
    <citation type="journal article" date="2012" name="PLoS ONE">
        <title>The purine-utilizing bacterium Clostridium acidurici 9a: a genome-guided metabolic reconsideration.</title>
        <authorList>
            <person name="Hartwich K."/>
            <person name="Poehlein A."/>
            <person name="Daniel R."/>
        </authorList>
    </citation>
    <scope>NUCLEOTIDE SEQUENCE [LARGE SCALE GENOMIC DNA]</scope>
    <source>
        <strain evidence="3">ATCC 7906 / DSM 604 / BCRC 14475 / CIP 104303 / KCTC 5404 / NCIMB 10678 / 9a</strain>
    </source>
</reference>
<dbReference type="Gene3D" id="3.40.50.300">
    <property type="entry name" value="P-loop containing nucleotide triphosphate hydrolases"/>
    <property type="match status" value="1"/>
</dbReference>
<evidence type="ECO:0000313" key="2">
    <source>
        <dbReference type="EMBL" id="AFS78880.1"/>
    </source>
</evidence>
<dbReference type="Proteomes" id="UP000006094">
    <property type="component" value="Chromosome"/>
</dbReference>
<dbReference type="PANTHER" id="PTHR42935:SF1">
    <property type="entry name" value="SLR0930 PROTEIN"/>
    <property type="match status" value="1"/>
</dbReference>
<proteinExistence type="predicted"/>
<feature type="domain" description="AAA+ ATPase" evidence="1">
    <location>
        <begin position="250"/>
        <end position="367"/>
    </location>
</feature>
<evidence type="ECO:0000313" key="3">
    <source>
        <dbReference type="Proteomes" id="UP000006094"/>
    </source>
</evidence>
<dbReference type="AlphaFoldDB" id="K0B1R5"/>
<dbReference type="RefSeq" id="WP_014968016.1">
    <property type="nucleotide sequence ID" value="NC_018664.1"/>
</dbReference>
<name>K0B1R5_GOTA9</name>
<dbReference type="CDD" id="cd00009">
    <property type="entry name" value="AAA"/>
    <property type="match status" value="1"/>
</dbReference>
<gene>
    <name evidence="2" type="ordered locus">Curi_c18750</name>
</gene>
<dbReference type="Pfam" id="PF05673">
    <property type="entry name" value="DUF815"/>
    <property type="match status" value="1"/>
</dbReference>
<dbReference type="InterPro" id="IPR008533">
    <property type="entry name" value="DUF815"/>
</dbReference>
<dbReference type="STRING" id="1128398.Curi_c18750"/>
<evidence type="ECO:0000259" key="1">
    <source>
        <dbReference type="SMART" id="SM00382"/>
    </source>
</evidence>
<accession>K0B1R5</accession>
<dbReference type="OrthoDB" id="9812140at2"/>
<dbReference type="EMBL" id="CP003326">
    <property type="protein sequence ID" value="AFS78880.1"/>
    <property type="molecule type" value="Genomic_DNA"/>
</dbReference>
<dbReference type="eggNOG" id="COG2607">
    <property type="taxonomic scope" value="Bacteria"/>
</dbReference>
<keyword evidence="3" id="KW-1185">Reference proteome</keyword>